<reference evidence="2" key="1">
    <citation type="journal article" date="2024" name="Proc. Natl. Acad. Sci. U.S.A.">
        <title>Extraordinary preservation of gene collinearity over three hundred million years revealed in homosporous lycophytes.</title>
        <authorList>
            <person name="Li C."/>
            <person name="Wickell D."/>
            <person name="Kuo L.Y."/>
            <person name="Chen X."/>
            <person name="Nie B."/>
            <person name="Liao X."/>
            <person name="Peng D."/>
            <person name="Ji J."/>
            <person name="Jenkins J."/>
            <person name="Williams M."/>
            <person name="Shu S."/>
            <person name="Plott C."/>
            <person name="Barry K."/>
            <person name="Rajasekar S."/>
            <person name="Grimwood J."/>
            <person name="Han X."/>
            <person name="Sun S."/>
            <person name="Hou Z."/>
            <person name="He W."/>
            <person name="Dai G."/>
            <person name="Sun C."/>
            <person name="Schmutz J."/>
            <person name="Leebens-Mack J.H."/>
            <person name="Li F.W."/>
            <person name="Wang L."/>
        </authorList>
    </citation>
    <scope>NUCLEOTIDE SEQUENCE [LARGE SCALE GENOMIC DNA]</scope>
    <source>
        <strain evidence="2">cv. PW_Plant_1</strain>
    </source>
</reference>
<comment type="caution">
    <text evidence="1">The sequence shown here is derived from an EMBL/GenBank/DDBJ whole genome shotgun (WGS) entry which is preliminary data.</text>
</comment>
<sequence>MAKAAATNLSNCLAILAVFAINISGSTADPDPLQDVCVAGSRHHPPPSSKTNVYDEDPTSKTAGGYVFPGHGSTDATHMAASNATTNGTLTGVVCTDPRLLSAADFTFQGLNKAGNTHNTLGSSVTAVNAKTFPGLNTLGISFARIDFAKNGLNPPHVHPRATEVLFLLEGDLSVGFIAGDNKLFSHNLTTGDLFVFPKGLIHFQQNIGNKNAISISAFNSQNPGVQQIVEAVFASHPSLPDELLELAFGLNKEAIRSIEIDLKSLSI</sequence>
<evidence type="ECO:0000313" key="1">
    <source>
        <dbReference type="EMBL" id="KAJ7524920.1"/>
    </source>
</evidence>
<proteinExistence type="predicted"/>
<protein>
    <submittedName>
        <fullName evidence="1">Uncharacterized protein</fullName>
    </submittedName>
</protein>
<name>A0ACC2B5A9_DIPCM</name>
<dbReference type="EMBL" id="CM055108">
    <property type="protein sequence ID" value="KAJ7524920.1"/>
    <property type="molecule type" value="Genomic_DNA"/>
</dbReference>
<accession>A0ACC2B5A9</accession>
<gene>
    <name evidence="1" type="ORF">O6H91_17G027800</name>
</gene>
<keyword evidence="2" id="KW-1185">Reference proteome</keyword>
<dbReference type="Proteomes" id="UP001162992">
    <property type="component" value="Chromosome 17"/>
</dbReference>
<organism evidence="1 2">
    <name type="scientific">Diphasiastrum complanatum</name>
    <name type="common">Issler's clubmoss</name>
    <name type="synonym">Lycopodium complanatum</name>
    <dbReference type="NCBI Taxonomy" id="34168"/>
    <lineage>
        <taxon>Eukaryota</taxon>
        <taxon>Viridiplantae</taxon>
        <taxon>Streptophyta</taxon>
        <taxon>Embryophyta</taxon>
        <taxon>Tracheophyta</taxon>
        <taxon>Lycopodiopsida</taxon>
        <taxon>Lycopodiales</taxon>
        <taxon>Lycopodiaceae</taxon>
        <taxon>Lycopodioideae</taxon>
        <taxon>Diphasiastrum</taxon>
    </lineage>
</organism>
<evidence type="ECO:0000313" key="2">
    <source>
        <dbReference type="Proteomes" id="UP001162992"/>
    </source>
</evidence>